<evidence type="ECO:0000256" key="1">
    <source>
        <dbReference type="SAM" id="MobiDB-lite"/>
    </source>
</evidence>
<dbReference type="GO" id="GO:0005634">
    <property type="term" value="C:nucleus"/>
    <property type="evidence" value="ECO:0007669"/>
    <property type="project" value="TreeGrafter"/>
</dbReference>
<reference evidence="4 5" key="1">
    <citation type="submission" date="2016-03" db="EMBL/GenBank/DDBJ databases">
        <title>EvidentialGene: Evidence-directed Construction of Genes on Genomes.</title>
        <authorList>
            <person name="Gilbert D.G."/>
            <person name="Choi J.-H."/>
            <person name="Mockaitis K."/>
            <person name="Colbourne J."/>
            <person name="Pfrender M."/>
        </authorList>
    </citation>
    <scope>NUCLEOTIDE SEQUENCE [LARGE SCALE GENOMIC DNA]</scope>
    <source>
        <strain evidence="4 5">Xinb3</strain>
        <tissue evidence="4">Complete organism</tissue>
    </source>
</reference>
<name>A0A162T1U0_9CRUS</name>
<proteinExistence type="predicted"/>
<evidence type="ECO:0000313" key="5">
    <source>
        <dbReference type="Proteomes" id="UP000076858"/>
    </source>
</evidence>
<organism evidence="4 5">
    <name type="scientific">Daphnia magna</name>
    <dbReference type="NCBI Taxonomy" id="35525"/>
    <lineage>
        <taxon>Eukaryota</taxon>
        <taxon>Metazoa</taxon>
        <taxon>Ecdysozoa</taxon>
        <taxon>Arthropoda</taxon>
        <taxon>Crustacea</taxon>
        <taxon>Branchiopoda</taxon>
        <taxon>Diplostraca</taxon>
        <taxon>Cladocera</taxon>
        <taxon>Anomopoda</taxon>
        <taxon>Daphniidae</taxon>
        <taxon>Daphnia</taxon>
    </lineage>
</organism>
<feature type="domain" description="DDE-1" evidence="2">
    <location>
        <begin position="246"/>
        <end position="348"/>
    </location>
</feature>
<feature type="region of interest" description="Disordered" evidence="1">
    <location>
        <begin position="443"/>
        <end position="483"/>
    </location>
</feature>
<dbReference type="Pfam" id="PF03184">
    <property type="entry name" value="DDE_1"/>
    <property type="match status" value="1"/>
</dbReference>
<evidence type="ECO:0000313" key="4">
    <source>
        <dbReference type="EMBL" id="KZS21826.1"/>
    </source>
</evidence>
<dbReference type="OrthoDB" id="6752284at2759"/>
<dbReference type="InterPro" id="IPR050863">
    <property type="entry name" value="CenT-Element_Derived"/>
</dbReference>
<dbReference type="Gene3D" id="3.30.420.10">
    <property type="entry name" value="Ribonuclease H-like superfamily/Ribonuclease H"/>
    <property type="match status" value="1"/>
</dbReference>
<sequence length="562" mass="63571">MPRKYVRVKTNVLPTDEALKNAIVAVHSKVLSIRHAAERFNISKSTVGFYCKRHTLESIVLDPKTTIKTKHHSQIFSRTQEDELVEYLQHCCLLNHGLTTNETRKLALQYAVANKVKTPTSWITRQEASRDWFTAFLKRNHVLSIRKPEATSQARAVGFNKVVVSHFYDNLRDIYEKFEIPQCDVWNGDETNVPTVMQPPDVSQTVSAERGVNVTMLVFVNAIGSSTPPVFVFPRKKQNPDLIKGGPTGCLGLVHESGWMTAENFLLSLQHFHGIVKSTKEKPVLLTLDNHSSHIDYNVVKFAKDNGIILLTFPPQCSHALQPLDVSVFGPFKSALKKSHNQWLQDHPGQRISIKEVAHPCRVPYMEKVIPGNITPGFQKTGIYPFNRDVIPDTRYAPASVTDQPEIEQHATSDNVTEPRMTQDVISHPDGVFELEETREEVQISGDPATPTITLTDIRPLPKVSQTTPKARRSQKQVSRLGRTRILTNTPEINVIAEHHQKQSEKIEKSRRRLQPASEKINNKKGKQKIIIDMETTSNEDYSVKKKVNVTSTKAQSKKKFL</sequence>
<protein>
    <recommendedName>
        <fullName evidence="6">DDE-1 domain-containing protein</fullName>
    </recommendedName>
</protein>
<dbReference type="PANTHER" id="PTHR19303:SF71">
    <property type="entry name" value="ZINC FINGER PHD-TYPE DOMAIN-CONTAINING PROTEIN"/>
    <property type="match status" value="1"/>
</dbReference>
<comment type="caution">
    <text evidence="4">The sequence shown here is derived from an EMBL/GenBank/DDBJ whole genome shotgun (WGS) entry which is preliminary data.</text>
</comment>
<feature type="region of interest" description="Disordered" evidence="1">
    <location>
        <begin position="500"/>
        <end position="526"/>
    </location>
</feature>
<evidence type="ECO:0000259" key="2">
    <source>
        <dbReference type="Pfam" id="PF03184"/>
    </source>
</evidence>
<feature type="domain" description="HTH psq-type" evidence="3">
    <location>
        <begin position="15"/>
        <end position="55"/>
    </location>
</feature>
<dbReference type="PANTHER" id="PTHR19303">
    <property type="entry name" value="TRANSPOSON"/>
    <property type="match status" value="1"/>
</dbReference>
<dbReference type="GO" id="GO:0003677">
    <property type="term" value="F:DNA binding"/>
    <property type="evidence" value="ECO:0007669"/>
    <property type="project" value="InterPro"/>
</dbReference>
<dbReference type="Pfam" id="PF05225">
    <property type="entry name" value="HTH_psq"/>
    <property type="match status" value="1"/>
</dbReference>
<dbReference type="InterPro" id="IPR007889">
    <property type="entry name" value="HTH_Psq"/>
</dbReference>
<gene>
    <name evidence="4" type="ORF">APZ42_011153</name>
</gene>
<dbReference type="AlphaFoldDB" id="A0A162T1U0"/>
<accession>A0A162T1U0</accession>
<keyword evidence="5" id="KW-1185">Reference proteome</keyword>
<dbReference type="EMBL" id="LRGB01000018">
    <property type="protein sequence ID" value="KZS21826.1"/>
    <property type="molecule type" value="Genomic_DNA"/>
</dbReference>
<dbReference type="InterPro" id="IPR036397">
    <property type="entry name" value="RNaseH_sf"/>
</dbReference>
<dbReference type="InterPro" id="IPR004875">
    <property type="entry name" value="DDE_SF_endonuclease_dom"/>
</dbReference>
<dbReference type="Proteomes" id="UP000076858">
    <property type="component" value="Unassembled WGS sequence"/>
</dbReference>
<evidence type="ECO:0000259" key="3">
    <source>
        <dbReference type="Pfam" id="PF05225"/>
    </source>
</evidence>
<evidence type="ECO:0008006" key="6">
    <source>
        <dbReference type="Google" id="ProtNLM"/>
    </source>
</evidence>